<dbReference type="InterPro" id="IPR000160">
    <property type="entry name" value="GGDEF_dom"/>
</dbReference>
<dbReference type="Pfam" id="PF00672">
    <property type="entry name" value="HAMP"/>
    <property type="match status" value="1"/>
</dbReference>
<evidence type="ECO:0000259" key="5">
    <source>
        <dbReference type="PROSITE" id="PS50883"/>
    </source>
</evidence>
<dbReference type="PANTHER" id="PTHR44757">
    <property type="entry name" value="DIGUANYLATE CYCLASE DGCP"/>
    <property type="match status" value="1"/>
</dbReference>
<dbReference type="EMBL" id="JBHSAM010000023">
    <property type="protein sequence ID" value="MFC4100276.1"/>
    <property type="molecule type" value="Genomic_DNA"/>
</dbReference>
<evidence type="ECO:0000259" key="7">
    <source>
        <dbReference type="PROSITE" id="PS50887"/>
    </source>
</evidence>
<feature type="domain" description="EAL" evidence="5">
    <location>
        <begin position="584"/>
        <end position="838"/>
    </location>
</feature>
<dbReference type="CDD" id="cd06225">
    <property type="entry name" value="HAMP"/>
    <property type="match status" value="1"/>
</dbReference>
<gene>
    <name evidence="8" type="ORF">ACFOZ8_11530</name>
</gene>
<dbReference type="Gene3D" id="6.10.340.10">
    <property type="match status" value="1"/>
</dbReference>
<dbReference type="SUPFAM" id="SSF158472">
    <property type="entry name" value="HAMP domain-like"/>
    <property type="match status" value="1"/>
</dbReference>
<dbReference type="InterPro" id="IPR003660">
    <property type="entry name" value="HAMP_dom"/>
</dbReference>
<evidence type="ECO:0000256" key="3">
    <source>
        <dbReference type="ARBA" id="ARBA00023136"/>
    </source>
</evidence>
<evidence type="ECO:0000256" key="2">
    <source>
        <dbReference type="ARBA" id="ARBA00022475"/>
    </source>
</evidence>
<dbReference type="SUPFAM" id="SSF141868">
    <property type="entry name" value="EAL domain-like"/>
    <property type="match status" value="1"/>
</dbReference>
<keyword evidence="4" id="KW-1133">Transmembrane helix</keyword>
<dbReference type="CDD" id="cd01949">
    <property type="entry name" value="GGDEF"/>
    <property type="match status" value="1"/>
</dbReference>
<accession>A0ABV8K1N6</accession>
<dbReference type="NCBIfam" id="TIGR00254">
    <property type="entry name" value="GGDEF"/>
    <property type="match status" value="1"/>
</dbReference>
<dbReference type="Proteomes" id="UP001595715">
    <property type="component" value="Unassembled WGS sequence"/>
</dbReference>
<keyword evidence="2" id="KW-1003">Cell membrane</keyword>
<evidence type="ECO:0000313" key="8">
    <source>
        <dbReference type="EMBL" id="MFC4100276.1"/>
    </source>
</evidence>
<feature type="transmembrane region" description="Helical" evidence="4">
    <location>
        <begin position="330"/>
        <end position="352"/>
    </location>
</feature>
<protein>
    <submittedName>
        <fullName evidence="8">EAL domain-containing protein</fullName>
    </submittedName>
</protein>
<dbReference type="InterPro" id="IPR001633">
    <property type="entry name" value="EAL_dom"/>
</dbReference>
<comment type="subcellular location">
    <subcellularLocation>
        <location evidence="1">Cell membrane</location>
    </subcellularLocation>
</comment>
<proteinExistence type="predicted"/>
<reference evidence="9" key="1">
    <citation type="journal article" date="2019" name="Int. J. Syst. Evol. Microbiol.">
        <title>The Global Catalogue of Microorganisms (GCM) 10K type strain sequencing project: providing services to taxonomists for standard genome sequencing and annotation.</title>
        <authorList>
            <consortium name="The Broad Institute Genomics Platform"/>
            <consortium name="The Broad Institute Genome Sequencing Center for Infectious Disease"/>
            <person name="Wu L."/>
            <person name="Ma J."/>
        </authorList>
    </citation>
    <scope>NUCLEOTIDE SEQUENCE [LARGE SCALE GENOMIC DNA]</scope>
    <source>
        <strain evidence="9">IBRC-M 10987</strain>
    </source>
</reference>
<dbReference type="PROSITE" id="PS50883">
    <property type="entry name" value="EAL"/>
    <property type="match status" value="1"/>
</dbReference>
<dbReference type="PANTHER" id="PTHR44757:SF2">
    <property type="entry name" value="BIOFILM ARCHITECTURE MAINTENANCE PROTEIN MBAA"/>
    <property type="match status" value="1"/>
</dbReference>
<name>A0ABV8K1N6_9BACL</name>
<keyword evidence="4" id="KW-0812">Transmembrane</keyword>
<evidence type="ECO:0000256" key="4">
    <source>
        <dbReference type="SAM" id="Phobius"/>
    </source>
</evidence>
<feature type="transmembrane region" description="Helical" evidence="4">
    <location>
        <begin position="7"/>
        <end position="30"/>
    </location>
</feature>
<evidence type="ECO:0000313" key="9">
    <source>
        <dbReference type="Proteomes" id="UP001595715"/>
    </source>
</evidence>
<dbReference type="InterPro" id="IPR035919">
    <property type="entry name" value="EAL_sf"/>
</dbReference>
<keyword evidence="9" id="KW-1185">Reference proteome</keyword>
<dbReference type="Pfam" id="PF00990">
    <property type="entry name" value="GGDEF"/>
    <property type="match status" value="1"/>
</dbReference>
<dbReference type="InterPro" id="IPR052155">
    <property type="entry name" value="Biofilm_reg_signaling"/>
</dbReference>
<dbReference type="Gene3D" id="3.30.70.270">
    <property type="match status" value="1"/>
</dbReference>
<dbReference type="SMART" id="SM00304">
    <property type="entry name" value="HAMP"/>
    <property type="match status" value="1"/>
</dbReference>
<dbReference type="PROSITE" id="PS50885">
    <property type="entry name" value="HAMP"/>
    <property type="match status" value="1"/>
</dbReference>
<dbReference type="SMART" id="SM00267">
    <property type="entry name" value="GGDEF"/>
    <property type="match status" value="1"/>
</dbReference>
<feature type="domain" description="GGDEF" evidence="7">
    <location>
        <begin position="443"/>
        <end position="575"/>
    </location>
</feature>
<dbReference type="InterPro" id="IPR043128">
    <property type="entry name" value="Rev_trsase/Diguanyl_cyclase"/>
</dbReference>
<evidence type="ECO:0000259" key="6">
    <source>
        <dbReference type="PROSITE" id="PS50885"/>
    </source>
</evidence>
<dbReference type="CDD" id="cd01948">
    <property type="entry name" value="EAL"/>
    <property type="match status" value="1"/>
</dbReference>
<organism evidence="8 9">
    <name type="scientific">Paenibacillus xanthanilyticus</name>
    <dbReference type="NCBI Taxonomy" id="1783531"/>
    <lineage>
        <taxon>Bacteria</taxon>
        <taxon>Bacillati</taxon>
        <taxon>Bacillota</taxon>
        <taxon>Bacilli</taxon>
        <taxon>Bacillales</taxon>
        <taxon>Paenibacillaceae</taxon>
        <taxon>Paenibacillus</taxon>
    </lineage>
</organism>
<dbReference type="SUPFAM" id="SSF55073">
    <property type="entry name" value="Nucleotide cyclase"/>
    <property type="match status" value="1"/>
</dbReference>
<dbReference type="PROSITE" id="PS50887">
    <property type="entry name" value="GGDEF"/>
    <property type="match status" value="1"/>
</dbReference>
<dbReference type="InterPro" id="IPR029787">
    <property type="entry name" value="Nucleotide_cyclase"/>
</dbReference>
<dbReference type="RefSeq" id="WP_377718948.1">
    <property type="nucleotide sequence ID" value="NZ_JBHSAM010000023.1"/>
</dbReference>
<dbReference type="Gene3D" id="3.20.20.450">
    <property type="entry name" value="EAL domain"/>
    <property type="match status" value="1"/>
</dbReference>
<comment type="caution">
    <text evidence="8">The sequence shown here is derived from an EMBL/GenBank/DDBJ whole genome shotgun (WGS) entry which is preliminary data.</text>
</comment>
<dbReference type="Pfam" id="PF00563">
    <property type="entry name" value="EAL"/>
    <property type="match status" value="1"/>
</dbReference>
<sequence>MSVKTKIAFMITLTVSVVLVLHVILSYYAAKETVVGELQDKFRLFTKQIRTSVENAAYANQRAEELLGEKIRLAALAAKKSLPPLASQVTNEQLERLSAETGVSFITLFVRTQDDIVGVKSSDPKEIGLGTKDWGYWYTAFEQLFDHREVTIPEGQKLPHYWSGPLEVSSSDPNSIDKWGYYYDGTTDYIINPYVRDNSITGFGDRFGPDAVIGRQLEDYDPLLEVTGFNPATFGKPLPVTKQSGQEFVLLADKPVQFGSYRYANEQTDARYVREAMETNKPVWYAATLNGKHVIKTFAPIKANRAYIIGITVDYDVVDQALNRQLRTGLTILTVSLVLTFLVSYVLAGLFIRPLRRILLGVQAMSAGSIGLQIPVASKDEVGMLTEQINAMSRNLGIYTEELKTKNDEIRHQAHHDPLTGLLNRHAFQDHIAQVTGREAEVGLAAVMFLDIDRFKSVNDLFGHSIGDAVIRETAARMRNELPEDGLAYRVGGDEFIVLLPGVGAEQAEQLARKLVAAQAEAMVCGGQELYVTFSIGISRYPDDGTTADVLVSAADNAMFKAKEQGGGVYEVFSCELYQAVQRRVLIENSLRKALDRGEFRLVYQPLVDARGCMTIGHEALIRWRHPELGTISPMEFIPIAEETGHIVEIGMWALREACLQTKSWQDEGAEKLGISVNLSGRQFQQPELVECIEAVLAETKFDPKLLTLEITENIAIHNERHVMSKLTQLKQLGIKIALDDFGTGYSSLSYLAKFPLDSLKIDKSFVQNIGGNAGEKEIVKTIIGMAHSLNLKVTAEGVETEEQLAYLKQEACDFAQGYLIDRPLEPEACLEQLVRRNGLGRPKVG</sequence>
<feature type="domain" description="HAMP" evidence="6">
    <location>
        <begin position="349"/>
        <end position="401"/>
    </location>
</feature>
<evidence type="ECO:0000256" key="1">
    <source>
        <dbReference type="ARBA" id="ARBA00004236"/>
    </source>
</evidence>
<dbReference type="SMART" id="SM00052">
    <property type="entry name" value="EAL"/>
    <property type="match status" value="1"/>
</dbReference>
<keyword evidence="3 4" id="KW-0472">Membrane</keyword>